<organism evidence="5 6">
    <name type="scientific">Stachybotrys elegans</name>
    <dbReference type="NCBI Taxonomy" id="80388"/>
    <lineage>
        <taxon>Eukaryota</taxon>
        <taxon>Fungi</taxon>
        <taxon>Dikarya</taxon>
        <taxon>Ascomycota</taxon>
        <taxon>Pezizomycotina</taxon>
        <taxon>Sordariomycetes</taxon>
        <taxon>Hypocreomycetidae</taxon>
        <taxon>Hypocreales</taxon>
        <taxon>Stachybotryaceae</taxon>
        <taxon>Stachybotrys</taxon>
    </lineage>
</organism>
<dbReference type="PANTHER" id="PTHR13878:SF91">
    <property type="entry name" value="FAD BINDING DOMAIN PROTEIN (AFU_ORTHOLOGUE AFUA_6G12070)-RELATED"/>
    <property type="match status" value="1"/>
</dbReference>
<feature type="domain" description="FAD-binding PCMH-type" evidence="4">
    <location>
        <begin position="180"/>
        <end position="359"/>
    </location>
</feature>
<dbReference type="Pfam" id="PF01565">
    <property type="entry name" value="FAD_binding_4"/>
    <property type="match status" value="1"/>
</dbReference>
<evidence type="ECO:0000313" key="6">
    <source>
        <dbReference type="Proteomes" id="UP000813444"/>
    </source>
</evidence>
<dbReference type="PROSITE" id="PS51387">
    <property type="entry name" value="FAD_PCMH"/>
    <property type="match status" value="1"/>
</dbReference>
<evidence type="ECO:0000259" key="4">
    <source>
        <dbReference type="PROSITE" id="PS51387"/>
    </source>
</evidence>
<dbReference type="InterPro" id="IPR050432">
    <property type="entry name" value="FAD-linked_Oxidoreductases_BP"/>
</dbReference>
<dbReference type="AlphaFoldDB" id="A0A8K0WKW4"/>
<dbReference type="SUPFAM" id="SSF56176">
    <property type="entry name" value="FAD-binding/transporter-associated domain-like"/>
    <property type="match status" value="1"/>
</dbReference>
<dbReference type="GO" id="GO:0016491">
    <property type="term" value="F:oxidoreductase activity"/>
    <property type="evidence" value="ECO:0007669"/>
    <property type="project" value="UniProtKB-KW"/>
</dbReference>
<dbReference type="InterPro" id="IPR016169">
    <property type="entry name" value="FAD-bd_PCMH_sub2"/>
</dbReference>
<keyword evidence="6" id="KW-1185">Reference proteome</keyword>
<reference evidence="5" key="1">
    <citation type="journal article" date="2021" name="Nat. Commun.">
        <title>Genetic determinants of endophytism in the Arabidopsis root mycobiome.</title>
        <authorList>
            <person name="Mesny F."/>
            <person name="Miyauchi S."/>
            <person name="Thiergart T."/>
            <person name="Pickel B."/>
            <person name="Atanasova L."/>
            <person name="Karlsson M."/>
            <person name="Huettel B."/>
            <person name="Barry K.W."/>
            <person name="Haridas S."/>
            <person name="Chen C."/>
            <person name="Bauer D."/>
            <person name="Andreopoulos W."/>
            <person name="Pangilinan J."/>
            <person name="LaButti K."/>
            <person name="Riley R."/>
            <person name="Lipzen A."/>
            <person name="Clum A."/>
            <person name="Drula E."/>
            <person name="Henrissat B."/>
            <person name="Kohler A."/>
            <person name="Grigoriev I.V."/>
            <person name="Martin F.M."/>
            <person name="Hacquard S."/>
        </authorList>
    </citation>
    <scope>NUCLEOTIDE SEQUENCE</scope>
    <source>
        <strain evidence="5">MPI-CAGE-CH-0235</strain>
    </source>
</reference>
<feature type="signal peptide" evidence="3">
    <location>
        <begin position="1"/>
        <end position="18"/>
    </location>
</feature>
<comment type="caution">
    <text evidence="5">The sequence shown here is derived from an EMBL/GenBank/DDBJ whole genome shotgun (WGS) entry which is preliminary data.</text>
</comment>
<evidence type="ECO:0000256" key="3">
    <source>
        <dbReference type="SAM" id="SignalP"/>
    </source>
</evidence>
<keyword evidence="3" id="KW-0732">Signal</keyword>
<comment type="similarity">
    <text evidence="1">Belongs to the oxygen-dependent FAD-linked oxidoreductase family.</text>
</comment>
<dbReference type="InterPro" id="IPR016166">
    <property type="entry name" value="FAD-bd_PCMH"/>
</dbReference>
<dbReference type="Proteomes" id="UP000813444">
    <property type="component" value="Unassembled WGS sequence"/>
</dbReference>
<dbReference type="InterPro" id="IPR012951">
    <property type="entry name" value="BBE"/>
</dbReference>
<evidence type="ECO:0000256" key="2">
    <source>
        <dbReference type="ARBA" id="ARBA00023002"/>
    </source>
</evidence>
<dbReference type="InterPro" id="IPR006094">
    <property type="entry name" value="Oxid_FAD_bind_N"/>
</dbReference>
<dbReference type="PANTHER" id="PTHR13878">
    <property type="entry name" value="GULONOLACTONE OXIDASE"/>
    <property type="match status" value="1"/>
</dbReference>
<accession>A0A8K0WKW4</accession>
<dbReference type="Pfam" id="PF08031">
    <property type="entry name" value="BBE"/>
    <property type="match status" value="1"/>
</dbReference>
<protein>
    <recommendedName>
        <fullName evidence="4">FAD-binding PCMH-type domain-containing protein</fullName>
    </recommendedName>
</protein>
<feature type="chain" id="PRO_5035441357" description="FAD-binding PCMH-type domain-containing protein" evidence="3">
    <location>
        <begin position="19"/>
        <end position="649"/>
    </location>
</feature>
<gene>
    <name evidence="5" type="ORF">B0I35DRAFT_484875</name>
</gene>
<name>A0A8K0WKW4_9HYPO</name>
<dbReference type="OrthoDB" id="9983560at2759"/>
<evidence type="ECO:0000313" key="5">
    <source>
        <dbReference type="EMBL" id="KAH7303804.1"/>
    </source>
</evidence>
<dbReference type="InterPro" id="IPR036318">
    <property type="entry name" value="FAD-bd_PCMH-like_sf"/>
</dbReference>
<dbReference type="Gene3D" id="3.30.465.10">
    <property type="match status" value="2"/>
</dbReference>
<evidence type="ECO:0000256" key="1">
    <source>
        <dbReference type="ARBA" id="ARBA00005466"/>
    </source>
</evidence>
<dbReference type="EMBL" id="JAGPNK010000028">
    <property type="protein sequence ID" value="KAH7303804.1"/>
    <property type="molecule type" value="Genomic_DNA"/>
</dbReference>
<dbReference type="GO" id="GO:0071949">
    <property type="term" value="F:FAD binding"/>
    <property type="evidence" value="ECO:0007669"/>
    <property type="project" value="InterPro"/>
</dbReference>
<sequence>MWFPRVSLLLLAVAAVRGDDSIDAAEQVPASSSNSSAALFQAETVQLTNLSLQSVVDNNQLNSSDAALFDFADGNLAKRGLFTRSSAACKTGPGDTWWPSSTIWQIFDLLLGGALVKPPPIGAVCFNDPFGVYNAQSCSDVINSWTDSTLHVDHPTSIMNPLMQGLTCKPELGPNGQCTTGGYPVYVVNAQSVYHVQLAVNLARNLNIRLVVKNTGHDFAGKSTGADALSIRTHQLKNIKYYAKYQDSHYQGAAFKLGAGVQASELYAAANAKGVDVVGGEGKTVGVAGGYMLGGGHSPLSSLYGMAVDQVISMELVTPDGRFVTANRDSNPDLFWGLCGGGGSTYGIVTSVLVKAYPKLNKYSTAAFSFATTDSVTADDFYNALNLYMRAAPDYTDNGEYHYWFVLPTGPGSFMFLMQAWFAPGVGQDVLQSRVEPVLDKIRAVGIDVEATYAEYTDFYSMWQATFPLEAVGSDNAITTGRLLPRENFLNETRWDETFSVLRWTSETVGSLVFGFTIRGSPSNGVYPDNGVNPAWRNSSMHAMTGIQWDQDITPAARSAQASYLTNTIMAKWRATCPNSGSYMSEGDPNEPNWQQSFFGSKYPKLYQLKQKWDPTGLLYANRAVGSENWYIKGQDPNIAMQNGRLCKA</sequence>
<keyword evidence="2" id="KW-0560">Oxidoreductase</keyword>
<proteinExistence type="inferred from homology"/>